<dbReference type="Pfam" id="PF04316">
    <property type="entry name" value="FlgM"/>
    <property type="match status" value="1"/>
</dbReference>
<gene>
    <name evidence="8" type="ORF">A6K76_14255</name>
</gene>
<evidence type="ECO:0000313" key="8">
    <source>
        <dbReference type="EMBL" id="OCS86809.1"/>
    </source>
</evidence>
<dbReference type="OrthoDB" id="2991036at2"/>
<evidence type="ECO:0000256" key="6">
    <source>
        <dbReference type="ARBA" id="ARBA00023163"/>
    </source>
</evidence>
<feature type="domain" description="Anti-sigma-28 factor FlgM C-terminal" evidence="7">
    <location>
        <begin position="32"/>
        <end position="82"/>
    </location>
</feature>
<dbReference type="NCBIfam" id="TIGR03824">
    <property type="entry name" value="FlgM_jcvi"/>
    <property type="match status" value="1"/>
</dbReference>
<comment type="similarity">
    <text evidence="1">Belongs to the FlgM family.</text>
</comment>
<evidence type="ECO:0000256" key="3">
    <source>
        <dbReference type="ARBA" id="ARBA00022491"/>
    </source>
</evidence>
<keyword evidence="3" id="KW-0678">Repressor</keyword>
<dbReference type="SUPFAM" id="SSF101498">
    <property type="entry name" value="Anti-sigma factor FlgM"/>
    <property type="match status" value="1"/>
</dbReference>
<keyword evidence="8" id="KW-0966">Cell projection</keyword>
<name>A0A1C0YI64_9BACL</name>
<sequence>MKVNHINLNAINVYRTQAAKPNTANGKASFKDTLEISTKAQQMQSTKTYAQHRSEKVAELKQQVNSGEYKVDAKKVAEDMLNYYRL</sequence>
<keyword evidence="6" id="KW-0804">Transcription</keyword>
<dbReference type="AlphaFoldDB" id="A0A1C0YI64"/>
<keyword evidence="8" id="KW-0969">Cilium</keyword>
<evidence type="ECO:0000313" key="9">
    <source>
        <dbReference type="Proteomes" id="UP000093482"/>
    </source>
</evidence>
<dbReference type="InterPro" id="IPR031316">
    <property type="entry name" value="FlgM_C"/>
</dbReference>
<dbReference type="RefSeq" id="WP_066465994.1">
    <property type="nucleotide sequence ID" value="NZ_MATO01000060.1"/>
</dbReference>
<evidence type="ECO:0000256" key="5">
    <source>
        <dbReference type="ARBA" id="ARBA00023015"/>
    </source>
</evidence>
<evidence type="ECO:0000256" key="4">
    <source>
        <dbReference type="ARBA" id="ARBA00022795"/>
    </source>
</evidence>
<evidence type="ECO:0000259" key="7">
    <source>
        <dbReference type="Pfam" id="PF04316"/>
    </source>
</evidence>
<proteinExistence type="inferred from homology"/>
<dbReference type="InterPro" id="IPR035890">
    <property type="entry name" value="Anti-sigma-28_factor_FlgM_sf"/>
</dbReference>
<dbReference type="GO" id="GO:0044781">
    <property type="term" value="P:bacterial-type flagellum organization"/>
    <property type="evidence" value="ECO:0007669"/>
    <property type="project" value="UniProtKB-KW"/>
</dbReference>
<organism evidence="8 9">
    <name type="scientific">Caryophanon latum</name>
    <dbReference type="NCBI Taxonomy" id="33977"/>
    <lineage>
        <taxon>Bacteria</taxon>
        <taxon>Bacillati</taxon>
        <taxon>Bacillota</taxon>
        <taxon>Bacilli</taxon>
        <taxon>Bacillales</taxon>
        <taxon>Caryophanaceae</taxon>
        <taxon>Caryophanon</taxon>
    </lineage>
</organism>
<dbReference type="GO" id="GO:0045892">
    <property type="term" value="P:negative regulation of DNA-templated transcription"/>
    <property type="evidence" value="ECO:0007669"/>
    <property type="project" value="InterPro"/>
</dbReference>
<dbReference type="Gene3D" id="6.10.140.30">
    <property type="entry name" value="Anti-sigma-28 factor FlgM"/>
    <property type="match status" value="1"/>
</dbReference>
<comment type="caution">
    <text evidence="8">The sequence shown here is derived from an EMBL/GenBank/DDBJ whole genome shotgun (WGS) entry which is preliminary data.</text>
</comment>
<keyword evidence="8" id="KW-0282">Flagellum</keyword>
<dbReference type="EMBL" id="MATO01000060">
    <property type="protein sequence ID" value="OCS86809.1"/>
    <property type="molecule type" value="Genomic_DNA"/>
</dbReference>
<keyword evidence="5" id="KW-0805">Transcription regulation</keyword>
<keyword evidence="9" id="KW-1185">Reference proteome</keyword>
<reference evidence="8 9" key="1">
    <citation type="submission" date="2016-07" db="EMBL/GenBank/DDBJ databases">
        <title>Caryophanon latum genome sequencing.</title>
        <authorList>
            <person name="Verma A."/>
            <person name="Pal Y."/>
            <person name="Krishnamurthi S."/>
        </authorList>
    </citation>
    <scope>NUCLEOTIDE SEQUENCE [LARGE SCALE GENOMIC DNA]</scope>
    <source>
        <strain evidence="8 9">DSM 14151</strain>
    </source>
</reference>
<dbReference type="InterPro" id="IPR007412">
    <property type="entry name" value="FlgM"/>
</dbReference>
<dbReference type="Proteomes" id="UP000093482">
    <property type="component" value="Unassembled WGS sequence"/>
</dbReference>
<accession>A0A1C0YI64</accession>
<evidence type="ECO:0000256" key="2">
    <source>
        <dbReference type="ARBA" id="ARBA00017823"/>
    </source>
</evidence>
<evidence type="ECO:0000256" key="1">
    <source>
        <dbReference type="ARBA" id="ARBA00005322"/>
    </source>
</evidence>
<protein>
    <recommendedName>
        <fullName evidence="2">Negative regulator of flagellin synthesis</fullName>
    </recommendedName>
</protein>
<keyword evidence="4" id="KW-1005">Bacterial flagellum biogenesis</keyword>